<dbReference type="EMBL" id="LVLJ01000640">
    <property type="protein sequence ID" value="OAE33521.1"/>
    <property type="molecule type" value="Genomic_DNA"/>
</dbReference>
<sequence>MSLTFNENDRSVRTVKHEETSRVTSAENGILVLFWYIPATNANHFIPSESAGPHSFNLYIVASRRYTHSPSSMGIDWIPIINAAIVVSLLSLSYTSGVQVFASDVSFGITNNISVPSTANHGHDELKIICAVGTRNNMSSVPLQVIKPGQSHVWKNEELGADHDGNVFLSCSWMPSFIIRRSLRETQDWIVTEDGLRRVGTTELSARWQERSTELKRISGDGRDRVAAVTSIIDVNVTNIMNGANPSFTLVEIHCTAKTGDRAKYLGRIQISAWESHEWKLTQIDNSPDTVFCSFSWTDDFRQEYTMSSAIFDSKSRNYAVDFQREYFVTKSGLAFGGQEVYVAVWAKSLTMNSP</sequence>
<evidence type="ECO:0000313" key="1">
    <source>
        <dbReference type="EMBL" id="OAE33521.1"/>
    </source>
</evidence>
<evidence type="ECO:0000313" key="2">
    <source>
        <dbReference type="Proteomes" id="UP000077202"/>
    </source>
</evidence>
<dbReference type="Proteomes" id="UP000077202">
    <property type="component" value="Unassembled WGS sequence"/>
</dbReference>
<accession>A0A176WLL5</accession>
<reference evidence="1" key="1">
    <citation type="submission" date="2016-03" db="EMBL/GenBank/DDBJ databases">
        <title>Mechanisms controlling the formation of the plant cell surface in tip-growing cells are functionally conserved among land plants.</title>
        <authorList>
            <person name="Honkanen S."/>
            <person name="Jones V.A."/>
            <person name="Morieri G."/>
            <person name="Champion C."/>
            <person name="Hetherington A.J."/>
            <person name="Kelly S."/>
            <person name="Saint-Marcoux D."/>
            <person name="Proust H."/>
            <person name="Prescott H."/>
            <person name="Dolan L."/>
        </authorList>
    </citation>
    <scope>NUCLEOTIDE SEQUENCE [LARGE SCALE GENOMIC DNA]</scope>
    <source>
        <tissue evidence="1">Whole gametophyte</tissue>
    </source>
</reference>
<keyword evidence="2" id="KW-1185">Reference proteome</keyword>
<dbReference type="AlphaFoldDB" id="A0A176WLL5"/>
<gene>
    <name evidence="1" type="ORF">AXG93_1467s1230</name>
</gene>
<comment type="caution">
    <text evidence="1">The sequence shown here is derived from an EMBL/GenBank/DDBJ whole genome shotgun (WGS) entry which is preliminary data.</text>
</comment>
<name>A0A176WLL5_MARPO</name>
<organism evidence="1 2">
    <name type="scientific">Marchantia polymorpha subsp. ruderalis</name>
    <dbReference type="NCBI Taxonomy" id="1480154"/>
    <lineage>
        <taxon>Eukaryota</taxon>
        <taxon>Viridiplantae</taxon>
        <taxon>Streptophyta</taxon>
        <taxon>Embryophyta</taxon>
        <taxon>Marchantiophyta</taxon>
        <taxon>Marchantiopsida</taxon>
        <taxon>Marchantiidae</taxon>
        <taxon>Marchantiales</taxon>
        <taxon>Marchantiaceae</taxon>
        <taxon>Marchantia</taxon>
    </lineage>
</organism>
<protein>
    <submittedName>
        <fullName evidence="1">Uncharacterized protein</fullName>
    </submittedName>
</protein>
<proteinExistence type="predicted"/>